<keyword evidence="2" id="KW-0812">Transmembrane</keyword>
<dbReference type="AlphaFoldDB" id="A0A7E4ZR26"/>
<keyword evidence="2" id="KW-1133">Transmembrane helix</keyword>
<reference evidence="3" key="1">
    <citation type="journal article" date="2013" name="Genetics">
        <title>The draft genome and transcriptome of Panagrellus redivivus are shaped by the harsh demands of a free-living lifestyle.</title>
        <authorList>
            <person name="Srinivasan J."/>
            <person name="Dillman A.R."/>
            <person name="Macchietto M.G."/>
            <person name="Heikkinen L."/>
            <person name="Lakso M."/>
            <person name="Fracchia K.M."/>
            <person name="Antoshechkin I."/>
            <person name="Mortazavi A."/>
            <person name="Wong G."/>
            <person name="Sternberg P.W."/>
        </authorList>
    </citation>
    <scope>NUCLEOTIDE SEQUENCE [LARGE SCALE GENOMIC DNA]</scope>
    <source>
        <strain evidence="3">MT8872</strain>
    </source>
</reference>
<proteinExistence type="predicted"/>
<dbReference type="WBParaSite" id="Pan_g12376.t1">
    <property type="protein sequence ID" value="Pan_g12376.t1"/>
    <property type="gene ID" value="Pan_g12376"/>
</dbReference>
<name>A0A7E4ZR26_PANRE</name>
<evidence type="ECO:0000313" key="4">
    <source>
        <dbReference type="WBParaSite" id="Pan_g12376.t1"/>
    </source>
</evidence>
<evidence type="ECO:0000313" key="3">
    <source>
        <dbReference type="Proteomes" id="UP000492821"/>
    </source>
</evidence>
<sequence length="691" mass="78536">MKFTLSSDKHIYEFHVHAETMASANVVFKCPEKPDGETQQIVFQDLRNPIASFFCRPYVDQAVKQQSLQFHSRSEDFDCPVLLYLGPTMSITRATKKYPPYSLPSDMSPYIRPGDPLPENYFTINSNKLTIDIFNADGKEYTYYKGKGRPIPTMHLQSADICHGITVFMKLDSCSIRMKYTTSNIKVTINGKSKEVDSSPQSSLLVFTLSDVYFQTVGPLGMRHLGKCNFGNAFVDNEDFVMKTWYKTIKYGFSCELKLKFADPILIRRKPPTTLSTTTAKTTTKLMEVEVTEKLEEPKSASFSKWYIVIIACVVILVIIIAIIVAIAIICLRKKKKAQQVREIEQPQKSPAKTITEVELPLDATQEEDEPPTPIKIPEKQTPKKDETTNKAIKSVSAQAIRLREPRIYRTGKKEMLPVQPDTEKTVKTTNRTTVGSMTQQQTENESTRIQKLDYHDKEPAELIPMDIDYNAADNKVKPITMDNFWQVVESVGEVARFSPVFISDANDNFENVLFYVRNLKMLPGTPFKRLANRILEPMPKVDPGPKGEERIAVRVFITSHVPLTIEVHMIGKPPEMIFNVCECKQCQQLGHEMSKGRLFKALCIDPWPLLLCRLKRVPINHHCFVSVTNPTDKTKLHHIFIIRGTKDPPSLLPCERGCNIGSAFSHPNDFVLKSNDQRTLTVRTEATQED</sequence>
<accession>A0A7E4ZR26</accession>
<reference evidence="4" key="2">
    <citation type="submission" date="2020-10" db="UniProtKB">
        <authorList>
            <consortium name="WormBaseParasite"/>
        </authorList>
    </citation>
    <scope>IDENTIFICATION</scope>
</reference>
<feature type="compositionally biased region" description="Basic and acidic residues" evidence="1">
    <location>
        <begin position="377"/>
        <end position="388"/>
    </location>
</feature>
<protein>
    <submittedName>
        <fullName evidence="4">CUB domain-containing protein</fullName>
    </submittedName>
</protein>
<keyword evidence="3" id="KW-1185">Reference proteome</keyword>
<organism evidence="3 4">
    <name type="scientific">Panagrellus redivivus</name>
    <name type="common">Microworm</name>
    <dbReference type="NCBI Taxonomy" id="6233"/>
    <lineage>
        <taxon>Eukaryota</taxon>
        <taxon>Metazoa</taxon>
        <taxon>Ecdysozoa</taxon>
        <taxon>Nematoda</taxon>
        <taxon>Chromadorea</taxon>
        <taxon>Rhabditida</taxon>
        <taxon>Tylenchina</taxon>
        <taxon>Panagrolaimomorpha</taxon>
        <taxon>Panagrolaimoidea</taxon>
        <taxon>Panagrolaimidae</taxon>
        <taxon>Panagrellus</taxon>
    </lineage>
</organism>
<evidence type="ECO:0000256" key="2">
    <source>
        <dbReference type="SAM" id="Phobius"/>
    </source>
</evidence>
<dbReference type="Proteomes" id="UP000492821">
    <property type="component" value="Unassembled WGS sequence"/>
</dbReference>
<evidence type="ECO:0000256" key="1">
    <source>
        <dbReference type="SAM" id="MobiDB-lite"/>
    </source>
</evidence>
<feature type="region of interest" description="Disordered" evidence="1">
    <location>
        <begin position="362"/>
        <end position="388"/>
    </location>
</feature>
<keyword evidence="2" id="KW-0472">Membrane</keyword>
<feature type="transmembrane region" description="Helical" evidence="2">
    <location>
        <begin position="306"/>
        <end position="332"/>
    </location>
</feature>